<evidence type="ECO:0000313" key="3">
    <source>
        <dbReference type="Proteomes" id="UP000027395"/>
    </source>
</evidence>
<evidence type="ECO:0000256" key="1">
    <source>
        <dbReference type="SAM" id="Phobius"/>
    </source>
</evidence>
<keyword evidence="1" id="KW-0472">Membrane</keyword>
<gene>
    <name evidence="2" type="ORF">A19Y_3298</name>
</gene>
<protein>
    <recommendedName>
        <fullName evidence="4">Alpha/beta hydrolase</fullName>
    </recommendedName>
</protein>
<dbReference type="InterPro" id="IPR029058">
    <property type="entry name" value="AB_hydrolase_fold"/>
</dbReference>
<keyword evidence="1" id="KW-1133">Transmembrane helix</keyword>
<dbReference type="Proteomes" id="UP000027395">
    <property type="component" value="Chromosome"/>
</dbReference>
<dbReference type="AlphaFoldDB" id="A0A073CJJ6"/>
<evidence type="ECO:0000313" key="2">
    <source>
        <dbReference type="EMBL" id="KEI68092.1"/>
    </source>
</evidence>
<evidence type="ECO:0008006" key="4">
    <source>
        <dbReference type="Google" id="ProtNLM"/>
    </source>
</evidence>
<dbReference type="eggNOG" id="ENOG5030P5G">
    <property type="taxonomic scope" value="Bacteria"/>
</dbReference>
<name>A0A073CJJ6_PLAA1</name>
<dbReference type="STRING" id="388467.A19Y_3298"/>
<accession>A0A073CJJ6</accession>
<sequence>MLLICPGIHPPELTESFLDGVLENWKNQQQLGELLIFPTQDYSAYSSLDILNFIDKNNPKSAIMIIAFSAGVLGAIGAALAWQQLRGEIQGLIAIDGWGVPLIGNFPIYRISHDYFTHWSSALLGGGIESFYADPAVEHLELWRSPQTTKGWWIHQTSTGLKTATPTTARTFIQNVFNSLN</sequence>
<reference evidence="2 3" key="1">
    <citation type="journal article" date="2014" name="Appl. Environ. Microbiol.">
        <title>Elucidation of insertion elements encoded on plasmids and in vitro construction of shuttle vectors from the toxic cyanobacterium Planktothrix.</title>
        <authorList>
            <person name="Christiansen G."/>
            <person name="Goesmann A."/>
            <person name="Kurmayer R."/>
        </authorList>
    </citation>
    <scope>NUCLEOTIDE SEQUENCE [LARGE SCALE GENOMIC DNA]</scope>
    <source>
        <strain evidence="2 3">NIVA-CYA 126/8</strain>
    </source>
</reference>
<dbReference type="SUPFAM" id="SSF53474">
    <property type="entry name" value="alpha/beta-Hydrolases"/>
    <property type="match status" value="1"/>
</dbReference>
<dbReference type="HOGENOM" id="CLU_105888_0_0_3"/>
<keyword evidence="1" id="KW-0812">Transmembrane</keyword>
<dbReference type="PATRIC" id="fig|388467.6.peg.3244"/>
<organism evidence="2 3">
    <name type="scientific">Planktothrix agardhii (strain NIVA-CYA 126/8)</name>
    <dbReference type="NCBI Taxonomy" id="388467"/>
    <lineage>
        <taxon>Bacteria</taxon>
        <taxon>Bacillati</taxon>
        <taxon>Cyanobacteriota</taxon>
        <taxon>Cyanophyceae</taxon>
        <taxon>Oscillatoriophycideae</taxon>
        <taxon>Oscillatoriales</taxon>
        <taxon>Microcoleaceae</taxon>
        <taxon>Planktothrix</taxon>
    </lineage>
</organism>
<feature type="transmembrane region" description="Helical" evidence="1">
    <location>
        <begin position="62"/>
        <end position="82"/>
    </location>
</feature>
<keyword evidence="3" id="KW-1185">Reference proteome</keyword>
<dbReference type="EMBL" id="CM002803">
    <property type="protein sequence ID" value="KEI68092.1"/>
    <property type="molecule type" value="Genomic_DNA"/>
</dbReference>
<proteinExistence type="predicted"/>
<dbReference type="RefSeq" id="WP_042155390.1">
    <property type="nucleotide sequence ID" value="NZ_CM002803.1"/>
</dbReference>